<dbReference type="InterPro" id="IPR002173">
    <property type="entry name" value="Carboh/pur_kinase_PfkB_CS"/>
</dbReference>
<dbReference type="PATRIC" id="fig|1423719.4.peg.872"/>
<dbReference type="AlphaFoldDB" id="A0A0R1HIF5"/>
<dbReference type="GO" id="GO:0016052">
    <property type="term" value="P:carbohydrate catabolic process"/>
    <property type="evidence" value="ECO:0007669"/>
    <property type="project" value="UniProtKB-ARBA"/>
</dbReference>
<evidence type="ECO:0000256" key="8">
    <source>
        <dbReference type="PIRNR" id="PIRNR000535"/>
    </source>
</evidence>
<comment type="catalytic activity">
    <reaction evidence="7 9">
        <text>beta-D-fructose 1-phosphate + ATP = beta-D-fructose 1,6-bisphosphate + ADP + H(+)</text>
        <dbReference type="Rhea" id="RHEA:14213"/>
        <dbReference type="ChEBI" id="CHEBI:15378"/>
        <dbReference type="ChEBI" id="CHEBI:30616"/>
        <dbReference type="ChEBI" id="CHEBI:32966"/>
        <dbReference type="ChEBI" id="CHEBI:138881"/>
        <dbReference type="ChEBI" id="CHEBI:456216"/>
        <dbReference type="EC" id="2.7.1.56"/>
    </reaction>
</comment>
<dbReference type="InterPro" id="IPR011611">
    <property type="entry name" value="PfkB_dom"/>
</dbReference>
<dbReference type="NCBIfam" id="TIGR03828">
    <property type="entry name" value="pfkB"/>
    <property type="match status" value="1"/>
</dbReference>
<dbReference type="SUPFAM" id="SSF53613">
    <property type="entry name" value="Ribokinase-like"/>
    <property type="match status" value="1"/>
</dbReference>
<dbReference type="GO" id="GO:0005524">
    <property type="term" value="F:ATP binding"/>
    <property type="evidence" value="ECO:0007669"/>
    <property type="project" value="UniProtKB-UniRule"/>
</dbReference>
<dbReference type="OrthoDB" id="9801219at2"/>
<dbReference type="Gene3D" id="3.40.1190.20">
    <property type="match status" value="1"/>
</dbReference>
<comment type="pathway">
    <text evidence="8">Carbohydrate metabolism; D-tagatose 6-phosphate degradation; D-glyceraldehyde 3-phosphate and glycerone phosphate from D-tagatose 6-phosphate: step 1/2.</text>
</comment>
<dbReference type="GO" id="GO:0044281">
    <property type="term" value="P:small molecule metabolic process"/>
    <property type="evidence" value="ECO:0007669"/>
    <property type="project" value="UniProtKB-ARBA"/>
</dbReference>
<dbReference type="GO" id="GO:0008662">
    <property type="term" value="F:1-phosphofructokinase activity"/>
    <property type="evidence" value="ECO:0007669"/>
    <property type="project" value="UniProtKB-UniRule"/>
</dbReference>
<dbReference type="GO" id="GO:0005829">
    <property type="term" value="C:cytosol"/>
    <property type="evidence" value="ECO:0007669"/>
    <property type="project" value="TreeGrafter"/>
</dbReference>
<evidence type="ECO:0000256" key="1">
    <source>
        <dbReference type="ARBA" id="ARBA00005380"/>
    </source>
</evidence>
<dbReference type="NCBIfam" id="TIGR03168">
    <property type="entry name" value="1-PFK"/>
    <property type="match status" value="1"/>
</dbReference>
<dbReference type="RefSeq" id="WP_057973925.1">
    <property type="nucleotide sequence ID" value="NZ_AZDI01000002.1"/>
</dbReference>
<dbReference type="CDD" id="cd01164">
    <property type="entry name" value="FruK_PfkB_like"/>
    <property type="match status" value="1"/>
</dbReference>
<dbReference type="PROSITE" id="PS00584">
    <property type="entry name" value="PFKB_KINASES_2"/>
    <property type="match status" value="1"/>
</dbReference>
<organism evidence="11 12">
    <name type="scientific">Dellaglioa algida DSM 15638</name>
    <dbReference type="NCBI Taxonomy" id="1423719"/>
    <lineage>
        <taxon>Bacteria</taxon>
        <taxon>Bacillati</taxon>
        <taxon>Bacillota</taxon>
        <taxon>Bacilli</taxon>
        <taxon>Lactobacillales</taxon>
        <taxon>Lactobacillaceae</taxon>
        <taxon>Dellaglioa</taxon>
    </lineage>
</organism>
<comment type="similarity">
    <text evidence="8">Belongs to the carbohydrate kinase PfkB family. LacC subfamily.</text>
</comment>
<dbReference type="Pfam" id="PF00294">
    <property type="entry name" value="PfkB"/>
    <property type="match status" value="1"/>
</dbReference>
<dbReference type="InterPro" id="IPR029056">
    <property type="entry name" value="Ribokinase-like"/>
</dbReference>
<protein>
    <recommendedName>
        <fullName evidence="8">Tagatose-6-phosphate kinase</fullName>
        <ecNumber evidence="8">2.7.1.144</ecNumber>
    </recommendedName>
</protein>
<dbReference type="FunFam" id="3.40.1190.20:FF:000001">
    <property type="entry name" value="Phosphofructokinase"/>
    <property type="match status" value="1"/>
</dbReference>
<sequence>MIYTVTINPSIDYIVQLNKLTLGEVNRMDYDTKLPGGKGINVSRILNELNQPNKALGFIGGFTGEFIDSALKANHIDTQFTQIKADSRINIKIKSEQETEINGRGPQISSEELEQFNNQFNLLTSADTVILAGSLVPSLSQDFYYELIKVIRSKGAQFVIDTTGEALLKTIVEKPLVVKPNHHELAELFDATLDNISDIVKYGQKLLVLGAQHVLISMAGDGGLLITKNAVYQSNAPKGTVINSVGAGDSMIAGFTGIFANTGDPVESFKYGLACGSATAFSEDLATIEKINEILPQIKIKKI</sequence>
<keyword evidence="4 8" id="KW-0547">Nucleotide-binding</keyword>
<feature type="domain" description="Carbohydrate kinase PfkB" evidence="10">
    <location>
        <begin position="8"/>
        <end position="284"/>
    </location>
</feature>
<dbReference type="PANTHER" id="PTHR46566">
    <property type="entry name" value="1-PHOSPHOFRUCTOKINASE-RELATED"/>
    <property type="match status" value="1"/>
</dbReference>
<dbReference type="EMBL" id="AZDI01000002">
    <property type="protein sequence ID" value="KRK46357.1"/>
    <property type="molecule type" value="Genomic_DNA"/>
</dbReference>
<evidence type="ECO:0000256" key="4">
    <source>
        <dbReference type="ARBA" id="ARBA00022741"/>
    </source>
</evidence>
<dbReference type="InterPro" id="IPR017583">
    <property type="entry name" value="Tagatose/fructose_Pkinase"/>
</dbReference>
<dbReference type="GO" id="GO:0005988">
    <property type="term" value="P:lactose metabolic process"/>
    <property type="evidence" value="ECO:0007669"/>
    <property type="project" value="UniProtKB-KW"/>
</dbReference>
<name>A0A0R1HIF5_9LACO</name>
<reference evidence="11 12" key="1">
    <citation type="journal article" date="2015" name="Genome Announc.">
        <title>Expanding the biotechnology potential of lactobacilli through comparative genomics of 213 strains and associated genera.</title>
        <authorList>
            <person name="Sun Z."/>
            <person name="Harris H.M."/>
            <person name="McCann A."/>
            <person name="Guo C."/>
            <person name="Argimon S."/>
            <person name="Zhang W."/>
            <person name="Yang X."/>
            <person name="Jeffery I.B."/>
            <person name="Cooney J.C."/>
            <person name="Kagawa T.F."/>
            <person name="Liu W."/>
            <person name="Song Y."/>
            <person name="Salvetti E."/>
            <person name="Wrobel A."/>
            <person name="Rasinkangas P."/>
            <person name="Parkhill J."/>
            <person name="Rea M.C."/>
            <person name="O'Sullivan O."/>
            <person name="Ritari J."/>
            <person name="Douillard F.P."/>
            <person name="Paul Ross R."/>
            <person name="Yang R."/>
            <person name="Briner A.E."/>
            <person name="Felis G.E."/>
            <person name="de Vos W.M."/>
            <person name="Barrangou R."/>
            <person name="Klaenhammer T.R."/>
            <person name="Caufield P.W."/>
            <person name="Cui Y."/>
            <person name="Zhang H."/>
            <person name="O'Toole P.W."/>
        </authorList>
    </citation>
    <scope>NUCLEOTIDE SEQUENCE [LARGE SCALE GENOMIC DNA]</scope>
    <source>
        <strain evidence="11 12">DSM 15638</strain>
    </source>
</reference>
<dbReference type="GO" id="GO:2001059">
    <property type="term" value="P:D-tagatose 6-phosphate catabolic process"/>
    <property type="evidence" value="ECO:0007669"/>
    <property type="project" value="UniProtKB-UniPathway"/>
</dbReference>
<keyword evidence="6 8" id="KW-0067">ATP-binding</keyword>
<keyword evidence="5 9" id="KW-0418">Kinase</keyword>
<dbReference type="GO" id="GO:0009024">
    <property type="term" value="F:tagatose-6-phosphate kinase activity"/>
    <property type="evidence" value="ECO:0007669"/>
    <property type="project" value="UniProtKB-EC"/>
</dbReference>
<accession>A0A0R1HIF5</accession>
<comment type="catalytic activity">
    <reaction evidence="8">
        <text>D-tagatofuranose 6-phosphate + ATP = D-tagatofuranose 1,6-bisphosphate + ADP + H(+)</text>
        <dbReference type="Rhea" id="RHEA:12420"/>
        <dbReference type="ChEBI" id="CHEBI:15378"/>
        <dbReference type="ChEBI" id="CHEBI:30616"/>
        <dbReference type="ChEBI" id="CHEBI:58694"/>
        <dbReference type="ChEBI" id="CHEBI:58695"/>
        <dbReference type="ChEBI" id="CHEBI:456216"/>
        <dbReference type="EC" id="2.7.1.144"/>
    </reaction>
</comment>
<dbReference type="PANTHER" id="PTHR46566:SF1">
    <property type="entry name" value="1-PHOSPHOFRUCTOKINASE"/>
    <property type="match status" value="1"/>
</dbReference>
<keyword evidence="2 8" id="KW-0808">Transferase</keyword>
<evidence type="ECO:0000256" key="2">
    <source>
        <dbReference type="ARBA" id="ARBA00022679"/>
    </source>
</evidence>
<evidence type="ECO:0000313" key="12">
    <source>
        <dbReference type="Proteomes" id="UP000051450"/>
    </source>
</evidence>
<dbReference type="STRING" id="1423719.FC66_GL000860"/>
<proteinExistence type="inferred from homology"/>
<comment type="similarity">
    <text evidence="1">Belongs to the carbohydrate kinase pfkB family.</text>
</comment>
<evidence type="ECO:0000256" key="7">
    <source>
        <dbReference type="ARBA" id="ARBA00047745"/>
    </source>
</evidence>
<keyword evidence="3 8" id="KW-0423">Lactose metabolism</keyword>
<dbReference type="UniPathway" id="UPA00704">
    <property type="reaction ID" value="UER00715"/>
</dbReference>
<dbReference type="InterPro" id="IPR022463">
    <property type="entry name" value="1-PFruKinase"/>
</dbReference>
<dbReference type="PIRSF" id="PIRSF000535">
    <property type="entry name" value="1PFK/6PFK/LacC"/>
    <property type="match status" value="1"/>
</dbReference>
<dbReference type="Proteomes" id="UP000051450">
    <property type="component" value="Unassembled WGS sequence"/>
</dbReference>
<comment type="function">
    <text evidence="9">Catalyzes the ATP-dependent phosphorylation of fructose-l-phosphate to fructose-l,6-bisphosphate.</text>
</comment>
<evidence type="ECO:0000256" key="9">
    <source>
        <dbReference type="RuleBase" id="RU369061"/>
    </source>
</evidence>
<evidence type="ECO:0000256" key="3">
    <source>
        <dbReference type="ARBA" id="ARBA00022736"/>
    </source>
</evidence>
<evidence type="ECO:0000259" key="10">
    <source>
        <dbReference type="Pfam" id="PF00294"/>
    </source>
</evidence>
<dbReference type="EC" id="2.7.1.144" evidence="8"/>
<evidence type="ECO:0000256" key="6">
    <source>
        <dbReference type="ARBA" id="ARBA00022840"/>
    </source>
</evidence>
<keyword evidence="12" id="KW-1185">Reference proteome</keyword>
<gene>
    <name evidence="11" type="ORF">FC66_GL000860</name>
</gene>
<evidence type="ECO:0000313" key="11">
    <source>
        <dbReference type="EMBL" id="KRK46357.1"/>
    </source>
</evidence>
<comment type="caution">
    <text evidence="11">The sequence shown here is derived from an EMBL/GenBank/DDBJ whole genome shotgun (WGS) entry which is preliminary data.</text>
</comment>
<evidence type="ECO:0000256" key="5">
    <source>
        <dbReference type="ARBA" id="ARBA00022777"/>
    </source>
</evidence>